<dbReference type="eggNOG" id="ENOG5032VZC">
    <property type="taxonomic scope" value="Bacteria"/>
</dbReference>
<accession>B3PBE9</accession>
<organism evidence="1 2">
    <name type="scientific">Cellvibrio japonicus (strain Ueda107)</name>
    <name type="common">Pseudomonas fluorescens subsp. cellulosa</name>
    <dbReference type="NCBI Taxonomy" id="498211"/>
    <lineage>
        <taxon>Bacteria</taxon>
        <taxon>Pseudomonadati</taxon>
        <taxon>Pseudomonadota</taxon>
        <taxon>Gammaproteobacteria</taxon>
        <taxon>Cellvibrionales</taxon>
        <taxon>Cellvibrionaceae</taxon>
        <taxon>Cellvibrio</taxon>
    </lineage>
</organism>
<gene>
    <name evidence="1" type="ordered locus">CJA_2716</name>
</gene>
<dbReference type="OrthoDB" id="6199437at2"/>
<sequence>MTHPCSFEHDRELERHTINGDVDVYDSLRDVYIGRLVNIHTQGLMIMGDISLEEDKLYTLDLHVPEPVNGQSVIHLGVDCLWTREADLAGKFWMGCAIIDASPQSTDTIRQLVEMMGDIF</sequence>
<name>B3PBE9_CELJU</name>
<reference evidence="1 2" key="1">
    <citation type="journal article" date="2008" name="J. Bacteriol.">
        <title>Insights into plant cell wall degradation from the genome sequence of the soil bacterium Cellvibrio japonicus.</title>
        <authorList>
            <person name="Deboy R.T."/>
            <person name="Mongodin E.F."/>
            <person name="Fouts D.E."/>
            <person name="Tailford L.E."/>
            <person name="Khouri H."/>
            <person name="Emerson J.B."/>
            <person name="Mohamoud Y."/>
            <person name="Watkins K."/>
            <person name="Henrissat B."/>
            <person name="Gilbert H.J."/>
            <person name="Nelson K.E."/>
        </authorList>
    </citation>
    <scope>NUCLEOTIDE SEQUENCE [LARGE SCALE GENOMIC DNA]</scope>
    <source>
        <strain evidence="1 2">Ueda107</strain>
    </source>
</reference>
<dbReference type="KEGG" id="cja:CJA_2716"/>
<proteinExistence type="predicted"/>
<evidence type="ECO:0000313" key="2">
    <source>
        <dbReference type="Proteomes" id="UP000001036"/>
    </source>
</evidence>
<evidence type="ECO:0008006" key="3">
    <source>
        <dbReference type="Google" id="ProtNLM"/>
    </source>
</evidence>
<dbReference type="RefSeq" id="WP_012488310.1">
    <property type="nucleotide sequence ID" value="NC_010995.1"/>
</dbReference>
<dbReference type="HOGENOM" id="CLU_141633_2_1_6"/>
<dbReference type="EMBL" id="CP000934">
    <property type="protein sequence ID" value="ACE83414.1"/>
    <property type="molecule type" value="Genomic_DNA"/>
</dbReference>
<protein>
    <recommendedName>
        <fullName evidence="3">PilZ domain-containing protein</fullName>
    </recommendedName>
</protein>
<dbReference type="Proteomes" id="UP000001036">
    <property type="component" value="Chromosome"/>
</dbReference>
<keyword evidence="2" id="KW-1185">Reference proteome</keyword>
<evidence type="ECO:0000313" key="1">
    <source>
        <dbReference type="EMBL" id="ACE83414.1"/>
    </source>
</evidence>
<dbReference type="AlphaFoldDB" id="B3PBE9"/>